<name>A0A0E9Q5B8_ANGAN</name>
<reference evidence="1" key="1">
    <citation type="submission" date="2014-11" db="EMBL/GenBank/DDBJ databases">
        <authorList>
            <person name="Amaro Gonzalez C."/>
        </authorList>
    </citation>
    <scope>NUCLEOTIDE SEQUENCE</scope>
</reference>
<proteinExistence type="predicted"/>
<dbReference type="EMBL" id="GBXM01097304">
    <property type="protein sequence ID" value="JAH11273.1"/>
    <property type="molecule type" value="Transcribed_RNA"/>
</dbReference>
<sequence length="32" mass="3605">MFYFCFHDFPPFQHFLPAGLVGLSDGSPPPHV</sequence>
<organism evidence="1">
    <name type="scientific">Anguilla anguilla</name>
    <name type="common">European freshwater eel</name>
    <name type="synonym">Muraena anguilla</name>
    <dbReference type="NCBI Taxonomy" id="7936"/>
    <lineage>
        <taxon>Eukaryota</taxon>
        <taxon>Metazoa</taxon>
        <taxon>Chordata</taxon>
        <taxon>Craniata</taxon>
        <taxon>Vertebrata</taxon>
        <taxon>Euteleostomi</taxon>
        <taxon>Actinopterygii</taxon>
        <taxon>Neopterygii</taxon>
        <taxon>Teleostei</taxon>
        <taxon>Anguilliformes</taxon>
        <taxon>Anguillidae</taxon>
        <taxon>Anguilla</taxon>
    </lineage>
</organism>
<dbReference type="AlphaFoldDB" id="A0A0E9Q5B8"/>
<accession>A0A0E9Q5B8</accession>
<protein>
    <submittedName>
        <fullName evidence="1">Uncharacterized protein</fullName>
    </submittedName>
</protein>
<evidence type="ECO:0000313" key="1">
    <source>
        <dbReference type="EMBL" id="JAH11273.1"/>
    </source>
</evidence>
<reference evidence="1" key="2">
    <citation type="journal article" date="2015" name="Fish Shellfish Immunol.">
        <title>Early steps in the European eel (Anguilla anguilla)-Vibrio vulnificus interaction in the gills: Role of the RtxA13 toxin.</title>
        <authorList>
            <person name="Callol A."/>
            <person name="Pajuelo D."/>
            <person name="Ebbesson L."/>
            <person name="Teles M."/>
            <person name="MacKenzie S."/>
            <person name="Amaro C."/>
        </authorList>
    </citation>
    <scope>NUCLEOTIDE SEQUENCE</scope>
</reference>